<dbReference type="PANTHER" id="PTHR31286">
    <property type="entry name" value="GLYCINE-RICH CELL WALL STRUCTURAL PROTEIN 1.8-LIKE"/>
    <property type="match status" value="1"/>
</dbReference>
<keyword evidence="1" id="KW-0862">Zinc</keyword>
<evidence type="ECO:0000259" key="3">
    <source>
        <dbReference type="PROSITE" id="PS50158"/>
    </source>
</evidence>
<feature type="compositionally biased region" description="Basic and acidic residues" evidence="2">
    <location>
        <begin position="405"/>
        <end position="415"/>
    </location>
</feature>
<dbReference type="PROSITE" id="PS50158">
    <property type="entry name" value="ZF_CCHC"/>
    <property type="match status" value="1"/>
</dbReference>
<feature type="compositionally biased region" description="Basic and acidic residues" evidence="2">
    <location>
        <begin position="326"/>
        <end position="338"/>
    </location>
</feature>
<dbReference type="InterPro" id="IPR001878">
    <property type="entry name" value="Znf_CCHC"/>
</dbReference>
<dbReference type="PANTHER" id="PTHR31286:SF99">
    <property type="entry name" value="DUF4283 DOMAIN-CONTAINING PROTEIN"/>
    <property type="match status" value="1"/>
</dbReference>
<evidence type="ECO:0000256" key="2">
    <source>
        <dbReference type="SAM" id="MobiDB-lite"/>
    </source>
</evidence>
<evidence type="ECO:0000256" key="1">
    <source>
        <dbReference type="PROSITE-ProRule" id="PRU00047"/>
    </source>
</evidence>
<dbReference type="Proteomes" id="UP001459277">
    <property type="component" value="Unassembled WGS sequence"/>
</dbReference>
<protein>
    <recommendedName>
        <fullName evidence="3">CCHC-type domain-containing protein</fullName>
    </recommendedName>
</protein>
<evidence type="ECO:0000313" key="5">
    <source>
        <dbReference type="Proteomes" id="UP001459277"/>
    </source>
</evidence>
<gene>
    <name evidence="4" type="ORF">SO802_002135</name>
</gene>
<sequence length="512" mass="57233">MRISRSVRMFSQELSREEEAELRHSTKKVKEYHSLESRQETVSHGVDLLAMAGSNGVSPSFKDKLIGEIPGAYVQAFDFSEYIEDEMEAEPVVETLREGFAAVKISKELKQHIRAPWSKALIIKVYGRTVGFNYLSSKILALWKPKGKIDCVDLGFDFFLVKFSMKDDHDLVLKKGPWFIGEHFLSIRPWEPNFRPDTANIASVAVWVRLPLLPIEYYHPEALKEIGQAIDTVLRIDTHTALEARGRFARLCVQVDINKPLIYTILIGGFQQRVTYEGISKLCFSCGRVGHRREACHYTISQPAMEKPRVDSTTRENDGNVQVEDTSDKAYNVDEDKSTTSQPNEDTYGPWIVVARKRNAVRNGRKDSGSGTSPKANTDAVRWQSSEVAFKTIMGQAKEGKRKSSGMEEPTKEKSVLGGLSKSPIHKLHDIRYNNGQKGKAVKGQAKSTFGQKGKADKGQVRDSALSKHAASSSKNPSDTDTTNTSFSTSPPNFTDGSFKFTSEPVKEDRGD</sequence>
<feature type="domain" description="CCHC-type" evidence="3">
    <location>
        <begin position="283"/>
        <end position="296"/>
    </location>
</feature>
<dbReference type="InterPro" id="IPR025558">
    <property type="entry name" value="DUF4283"/>
</dbReference>
<reference evidence="4 5" key="1">
    <citation type="submission" date="2024-01" db="EMBL/GenBank/DDBJ databases">
        <title>A telomere-to-telomere, gap-free genome of sweet tea (Lithocarpus litseifolius).</title>
        <authorList>
            <person name="Zhou J."/>
        </authorList>
    </citation>
    <scope>NUCLEOTIDE SEQUENCE [LARGE SCALE GENOMIC DNA]</scope>
    <source>
        <strain evidence="4">Zhou-2022a</strain>
        <tissue evidence="4">Leaf</tissue>
    </source>
</reference>
<keyword evidence="5" id="KW-1185">Reference proteome</keyword>
<feature type="compositionally biased region" description="Low complexity" evidence="2">
    <location>
        <begin position="436"/>
        <end position="447"/>
    </location>
</feature>
<dbReference type="GO" id="GO:0008270">
    <property type="term" value="F:zinc ion binding"/>
    <property type="evidence" value="ECO:0007669"/>
    <property type="project" value="UniProtKB-KW"/>
</dbReference>
<keyword evidence="1" id="KW-0863">Zinc-finger</keyword>
<organism evidence="4 5">
    <name type="scientific">Lithocarpus litseifolius</name>
    <dbReference type="NCBI Taxonomy" id="425828"/>
    <lineage>
        <taxon>Eukaryota</taxon>
        <taxon>Viridiplantae</taxon>
        <taxon>Streptophyta</taxon>
        <taxon>Embryophyta</taxon>
        <taxon>Tracheophyta</taxon>
        <taxon>Spermatophyta</taxon>
        <taxon>Magnoliopsida</taxon>
        <taxon>eudicotyledons</taxon>
        <taxon>Gunneridae</taxon>
        <taxon>Pentapetalae</taxon>
        <taxon>rosids</taxon>
        <taxon>fabids</taxon>
        <taxon>Fagales</taxon>
        <taxon>Fagaceae</taxon>
        <taxon>Lithocarpus</taxon>
    </lineage>
</organism>
<dbReference type="Pfam" id="PF14111">
    <property type="entry name" value="DUF4283"/>
    <property type="match status" value="1"/>
</dbReference>
<feature type="compositionally biased region" description="Low complexity" evidence="2">
    <location>
        <begin position="467"/>
        <end position="496"/>
    </location>
</feature>
<keyword evidence="1" id="KW-0479">Metal-binding</keyword>
<comment type="caution">
    <text evidence="4">The sequence shown here is derived from an EMBL/GenBank/DDBJ whole genome shotgun (WGS) entry which is preliminary data.</text>
</comment>
<dbReference type="EMBL" id="JAZDWU010000001">
    <property type="protein sequence ID" value="KAL0015066.1"/>
    <property type="molecule type" value="Genomic_DNA"/>
</dbReference>
<dbReference type="GO" id="GO:0003676">
    <property type="term" value="F:nucleic acid binding"/>
    <property type="evidence" value="ECO:0007669"/>
    <property type="project" value="InterPro"/>
</dbReference>
<evidence type="ECO:0000313" key="4">
    <source>
        <dbReference type="EMBL" id="KAL0015066.1"/>
    </source>
</evidence>
<feature type="compositionally biased region" description="Basic and acidic residues" evidence="2">
    <location>
        <begin position="306"/>
        <end position="318"/>
    </location>
</feature>
<accession>A0AAW2E219</accession>
<proteinExistence type="predicted"/>
<dbReference type="InterPro" id="IPR040256">
    <property type="entry name" value="At4g02000-like"/>
</dbReference>
<dbReference type="AlphaFoldDB" id="A0AAW2E219"/>
<feature type="region of interest" description="Disordered" evidence="2">
    <location>
        <begin position="305"/>
        <end position="512"/>
    </location>
</feature>
<name>A0AAW2E219_9ROSI</name>